<feature type="compositionally biased region" description="Low complexity" evidence="1">
    <location>
        <begin position="1"/>
        <end position="15"/>
    </location>
</feature>
<evidence type="ECO:0000313" key="2">
    <source>
        <dbReference type="EMBL" id="RKP33142.1"/>
    </source>
</evidence>
<sequence>MTTTTNDIVTNSTVSPNPYESTTTTNNIVTDSMMGPYTDESSTIITSEDVATTTDPALEPTTTSNEPSTIAPTETSTILMPTLHCNLAQATRKYRIKVYNRDVSQKDTYHESVLDKLSTGGFCYSIDSIDANNNYIFILSNDSEIIQMLLI</sequence>
<evidence type="ECO:0000256" key="1">
    <source>
        <dbReference type="SAM" id="MobiDB-lite"/>
    </source>
</evidence>
<proteinExistence type="predicted"/>
<evidence type="ECO:0000313" key="3">
    <source>
        <dbReference type="Proteomes" id="UP000268162"/>
    </source>
</evidence>
<dbReference type="Proteomes" id="UP000268162">
    <property type="component" value="Unassembled WGS sequence"/>
</dbReference>
<gene>
    <name evidence="2" type="ORF">BJ085DRAFT_41105</name>
</gene>
<accession>A0A4P9ZKP8</accession>
<keyword evidence="3" id="KW-1185">Reference proteome</keyword>
<dbReference type="EMBL" id="ML004322">
    <property type="protein sequence ID" value="RKP33142.1"/>
    <property type="molecule type" value="Genomic_DNA"/>
</dbReference>
<feature type="compositionally biased region" description="Polar residues" evidence="1">
    <location>
        <begin position="16"/>
        <end position="30"/>
    </location>
</feature>
<organism evidence="2 3">
    <name type="scientific">Dimargaris cristalligena</name>
    <dbReference type="NCBI Taxonomy" id="215637"/>
    <lineage>
        <taxon>Eukaryota</taxon>
        <taxon>Fungi</taxon>
        <taxon>Fungi incertae sedis</taxon>
        <taxon>Zoopagomycota</taxon>
        <taxon>Kickxellomycotina</taxon>
        <taxon>Dimargaritomycetes</taxon>
        <taxon>Dimargaritales</taxon>
        <taxon>Dimargaritaceae</taxon>
        <taxon>Dimargaris</taxon>
    </lineage>
</organism>
<dbReference type="AlphaFoldDB" id="A0A4P9ZKP8"/>
<protein>
    <submittedName>
        <fullName evidence="2">Uncharacterized protein</fullName>
    </submittedName>
</protein>
<name>A0A4P9ZKP8_9FUNG</name>
<feature type="region of interest" description="Disordered" evidence="1">
    <location>
        <begin position="1"/>
        <end position="32"/>
    </location>
</feature>
<reference evidence="3" key="1">
    <citation type="journal article" date="2018" name="Nat. Microbiol.">
        <title>Leveraging single-cell genomics to expand the fungal tree of life.</title>
        <authorList>
            <person name="Ahrendt S.R."/>
            <person name="Quandt C.A."/>
            <person name="Ciobanu D."/>
            <person name="Clum A."/>
            <person name="Salamov A."/>
            <person name="Andreopoulos B."/>
            <person name="Cheng J.F."/>
            <person name="Woyke T."/>
            <person name="Pelin A."/>
            <person name="Henrissat B."/>
            <person name="Reynolds N.K."/>
            <person name="Benny G.L."/>
            <person name="Smith M.E."/>
            <person name="James T.Y."/>
            <person name="Grigoriev I.V."/>
        </authorList>
    </citation>
    <scope>NUCLEOTIDE SEQUENCE [LARGE SCALE GENOMIC DNA]</scope>
    <source>
        <strain evidence="3">RSA 468</strain>
    </source>
</reference>